<feature type="compositionally biased region" description="Basic and acidic residues" evidence="1">
    <location>
        <begin position="239"/>
        <end position="274"/>
    </location>
</feature>
<keyword evidence="3" id="KW-1185">Reference proteome</keyword>
<gene>
    <name evidence="2" type="ORF">Tco_1001930</name>
</gene>
<evidence type="ECO:0000313" key="3">
    <source>
        <dbReference type="Proteomes" id="UP001151760"/>
    </source>
</evidence>
<feature type="region of interest" description="Disordered" evidence="1">
    <location>
        <begin position="156"/>
        <end position="193"/>
    </location>
</feature>
<sequence>MSTLTSADTHNMVTFLEKPGESNGFHEIIDFMNANQIPLIDKKKVIIMELSIRSDLHLEDAGGTDYLPTATIFEELARIGEGITLVAQEENKQDDIVPKPLMIHISVVVRISMQLSELDSFDAQANEIADLKKKVQKLGRRKKSRATGLKRLRKVGMARRVESSEDKESLVSDTQGRSDNEELFDTSDLHDDEVNVDMPVGEKQEITLAQTLFKSKQLKPKDVTIACYKQTTTTKTKQKGTEESSKGTEDELEADKSKKAESSEEKAKGRKKILDREGDDEVELKKHLVIIKDDEIAIDAIPLATKPPMIVEYKLLKEGIMVHYQLIRADGSSKRYSSLIRMLQDINREYLETLWKLVKTKHGDTRPEG</sequence>
<evidence type="ECO:0000256" key="1">
    <source>
        <dbReference type="SAM" id="MobiDB-lite"/>
    </source>
</evidence>
<reference evidence="2" key="1">
    <citation type="journal article" date="2022" name="Int. J. Mol. Sci.">
        <title>Draft Genome of Tanacetum Coccineum: Genomic Comparison of Closely Related Tanacetum-Family Plants.</title>
        <authorList>
            <person name="Yamashiro T."/>
            <person name="Shiraishi A."/>
            <person name="Nakayama K."/>
            <person name="Satake H."/>
        </authorList>
    </citation>
    <scope>NUCLEOTIDE SEQUENCE</scope>
</reference>
<dbReference type="EMBL" id="BQNB010017016">
    <property type="protein sequence ID" value="GJT58397.1"/>
    <property type="molecule type" value="Genomic_DNA"/>
</dbReference>
<protein>
    <submittedName>
        <fullName evidence="2">Uncharacterized protein</fullName>
    </submittedName>
</protein>
<evidence type="ECO:0000313" key="2">
    <source>
        <dbReference type="EMBL" id="GJT58397.1"/>
    </source>
</evidence>
<feature type="region of interest" description="Disordered" evidence="1">
    <location>
        <begin position="232"/>
        <end position="274"/>
    </location>
</feature>
<reference evidence="2" key="2">
    <citation type="submission" date="2022-01" db="EMBL/GenBank/DDBJ databases">
        <authorList>
            <person name="Yamashiro T."/>
            <person name="Shiraishi A."/>
            <person name="Satake H."/>
            <person name="Nakayama K."/>
        </authorList>
    </citation>
    <scope>NUCLEOTIDE SEQUENCE</scope>
</reference>
<name>A0ABQ5F586_9ASTR</name>
<accession>A0ABQ5F586</accession>
<dbReference type="Proteomes" id="UP001151760">
    <property type="component" value="Unassembled WGS sequence"/>
</dbReference>
<organism evidence="2 3">
    <name type="scientific">Tanacetum coccineum</name>
    <dbReference type="NCBI Taxonomy" id="301880"/>
    <lineage>
        <taxon>Eukaryota</taxon>
        <taxon>Viridiplantae</taxon>
        <taxon>Streptophyta</taxon>
        <taxon>Embryophyta</taxon>
        <taxon>Tracheophyta</taxon>
        <taxon>Spermatophyta</taxon>
        <taxon>Magnoliopsida</taxon>
        <taxon>eudicotyledons</taxon>
        <taxon>Gunneridae</taxon>
        <taxon>Pentapetalae</taxon>
        <taxon>asterids</taxon>
        <taxon>campanulids</taxon>
        <taxon>Asterales</taxon>
        <taxon>Asteraceae</taxon>
        <taxon>Asteroideae</taxon>
        <taxon>Anthemideae</taxon>
        <taxon>Anthemidinae</taxon>
        <taxon>Tanacetum</taxon>
    </lineage>
</organism>
<comment type="caution">
    <text evidence="2">The sequence shown here is derived from an EMBL/GenBank/DDBJ whole genome shotgun (WGS) entry which is preliminary data.</text>
</comment>
<proteinExistence type="predicted"/>
<feature type="compositionally biased region" description="Basic and acidic residues" evidence="1">
    <location>
        <begin position="159"/>
        <end position="180"/>
    </location>
</feature>